<evidence type="ECO:0000256" key="4">
    <source>
        <dbReference type="ARBA" id="ARBA00023163"/>
    </source>
</evidence>
<comment type="caution">
    <text evidence="8">The sequence shown here is derived from an EMBL/GenBank/DDBJ whole genome shotgun (WGS) entry which is preliminary data.</text>
</comment>
<dbReference type="PANTHER" id="PTHR43214">
    <property type="entry name" value="TWO-COMPONENT RESPONSE REGULATOR"/>
    <property type="match status" value="1"/>
</dbReference>
<dbReference type="SMART" id="SM00448">
    <property type="entry name" value="REC"/>
    <property type="match status" value="1"/>
</dbReference>
<dbReference type="RefSeq" id="WP_192862046.1">
    <property type="nucleotide sequence ID" value="NZ_JADAQT010000065.1"/>
</dbReference>
<name>A0ABR9MVQ7_9MICO</name>
<dbReference type="PROSITE" id="PS50043">
    <property type="entry name" value="HTH_LUXR_2"/>
    <property type="match status" value="1"/>
</dbReference>
<organism evidence="8 9">
    <name type="scientific">Myceligenerans pegani</name>
    <dbReference type="NCBI Taxonomy" id="2776917"/>
    <lineage>
        <taxon>Bacteria</taxon>
        <taxon>Bacillati</taxon>
        <taxon>Actinomycetota</taxon>
        <taxon>Actinomycetes</taxon>
        <taxon>Micrococcales</taxon>
        <taxon>Promicromonosporaceae</taxon>
        <taxon>Myceligenerans</taxon>
    </lineage>
</organism>
<dbReference type="InterPro" id="IPR001789">
    <property type="entry name" value="Sig_transdc_resp-reg_receiver"/>
</dbReference>
<reference evidence="8 9" key="1">
    <citation type="submission" date="2020-10" db="EMBL/GenBank/DDBJ databases">
        <title>Myceligenerans pegani sp. nov., an endophytic actinomycete isolated from Peganum harmala L. in Xinjiang, China.</title>
        <authorList>
            <person name="Xin L."/>
        </authorList>
    </citation>
    <scope>NUCLEOTIDE SEQUENCE [LARGE SCALE GENOMIC DNA]</scope>
    <source>
        <strain evidence="8 9">TRM65318</strain>
    </source>
</reference>
<dbReference type="InterPro" id="IPR011006">
    <property type="entry name" value="CheY-like_superfamily"/>
</dbReference>
<keyword evidence="4" id="KW-0804">Transcription</keyword>
<dbReference type="PRINTS" id="PR00038">
    <property type="entry name" value="HTHLUXR"/>
</dbReference>
<dbReference type="PROSITE" id="PS00622">
    <property type="entry name" value="HTH_LUXR_1"/>
    <property type="match status" value="1"/>
</dbReference>
<dbReference type="CDD" id="cd17535">
    <property type="entry name" value="REC_NarL-like"/>
    <property type="match status" value="1"/>
</dbReference>
<evidence type="ECO:0000256" key="5">
    <source>
        <dbReference type="PROSITE-ProRule" id="PRU00169"/>
    </source>
</evidence>
<dbReference type="Gene3D" id="3.40.50.2300">
    <property type="match status" value="1"/>
</dbReference>
<dbReference type="CDD" id="cd06170">
    <property type="entry name" value="LuxR_C_like"/>
    <property type="match status" value="1"/>
</dbReference>
<keyword evidence="2" id="KW-0805">Transcription regulation</keyword>
<dbReference type="InterPro" id="IPR016032">
    <property type="entry name" value="Sig_transdc_resp-reg_C-effctor"/>
</dbReference>
<dbReference type="PROSITE" id="PS50110">
    <property type="entry name" value="RESPONSE_REGULATORY"/>
    <property type="match status" value="1"/>
</dbReference>
<feature type="domain" description="HTH luxR-type" evidence="6">
    <location>
        <begin position="143"/>
        <end position="208"/>
    </location>
</feature>
<evidence type="ECO:0000256" key="1">
    <source>
        <dbReference type="ARBA" id="ARBA00022553"/>
    </source>
</evidence>
<gene>
    <name evidence="8" type="ORF">IHE71_07110</name>
</gene>
<dbReference type="InterPro" id="IPR058245">
    <property type="entry name" value="NreC/VraR/RcsB-like_REC"/>
</dbReference>
<evidence type="ECO:0000256" key="2">
    <source>
        <dbReference type="ARBA" id="ARBA00023015"/>
    </source>
</evidence>
<sequence>MTTVLLVDDDALVLGGLRALLDAEPDLTVAGEAADGAAGVELARRLRPDVVVMDIRMPGRDGTSATREIVSWAAPRPAVLVLTTFDLDDVVDDAIAAGADGFLLKRATPDELVAGIRTVAAGDALLSPAVTRRLFRLHARRRPADDDVALTGREADVLRELAAGRTTSEIAAAMFISAETVRTHVKHLLAKLGARDRTQAVVWAYRSGFMDRSPDESGAPGPTASS</sequence>
<evidence type="ECO:0000313" key="9">
    <source>
        <dbReference type="Proteomes" id="UP000625527"/>
    </source>
</evidence>
<dbReference type="EMBL" id="JADAQT010000065">
    <property type="protein sequence ID" value="MBE1875473.1"/>
    <property type="molecule type" value="Genomic_DNA"/>
</dbReference>
<dbReference type="Pfam" id="PF00072">
    <property type="entry name" value="Response_reg"/>
    <property type="match status" value="1"/>
</dbReference>
<dbReference type="InterPro" id="IPR000792">
    <property type="entry name" value="Tscrpt_reg_LuxR_C"/>
</dbReference>
<dbReference type="SUPFAM" id="SSF52172">
    <property type="entry name" value="CheY-like"/>
    <property type="match status" value="1"/>
</dbReference>
<feature type="domain" description="Response regulatory" evidence="7">
    <location>
        <begin position="3"/>
        <end position="120"/>
    </location>
</feature>
<accession>A0ABR9MVQ7</accession>
<dbReference type="Proteomes" id="UP000625527">
    <property type="component" value="Unassembled WGS sequence"/>
</dbReference>
<dbReference type="SUPFAM" id="SSF46894">
    <property type="entry name" value="C-terminal effector domain of the bipartite response regulators"/>
    <property type="match status" value="1"/>
</dbReference>
<evidence type="ECO:0000313" key="8">
    <source>
        <dbReference type="EMBL" id="MBE1875473.1"/>
    </source>
</evidence>
<keyword evidence="1 5" id="KW-0597">Phosphoprotein</keyword>
<dbReference type="SMART" id="SM00421">
    <property type="entry name" value="HTH_LUXR"/>
    <property type="match status" value="1"/>
</dbReference>
<evidence type="ECO:0000256" key="3">
    <source>
        <dbReference type="ARBA" id="ARBA00023125"/>
    </source>
</evidence>
<keyword evidence="9" id="KW-1185">Reference proteome</keyword>
<keyword evidence="3" id="KW-0238">DNA-binding</keyword>
<dbReference type="Pfam" id="PF00196">
    <property type="entry name" value="GerE"/>
    <property type="match status" value="1"/>
</dbReference>
<dbReference type="InterPro" id="IPR039420">
    <property type="entry name" value="WalR-like"/>
</dbReference>
<feature type="modified residue" description="4-aspartylphosphate" evidence="5">
    <location>
        <position position="54"/>
    </location>
</feature>
<evidence type="ECO:0000259" key="7">
    <source>
        <dbReference type="PROSITE" id="PS50110"/>
    </source>
</evidence>
<dbReference type="PANTHER" id="PTHR43214:SF24">
    <property type="entry name" value="TRANSCRIPTIONAL REGULATORY PROTEIN NARL-RELATED"/>
    <property type="match status" value="1"/>
</dbReference>
<proteinExistence type="predicted"/>
<protein>
    <submittedName>
        <fullName evidence="8">Response regulator transcription factor</fullName>
    </submittedName>
</protein>
<evidence type="ECO:0000259" key="6">
    <source>
        <dbReference type="PROSITE" id="PS50043"/>
    </source>
</evidence>